<protein>
    <submittedName>
        <fullName evidence="10">Multidrug efflux MFS transporter</fullName>
    </submittedName>
</protein>
<evidence type="ECO:0000256" key="5">
    <source>
        <dbReference type="ARBA" id="ARBA00022692"/>
    </source>
</evidence>
<evidence type="ECO:0000256" key="6">
    <source>
        <dbReference type="ARBA" id="ARBA00022989"/>
    </source>
</evidence>
<keyword evidence="4" id="KW-1003">Cell membrane</keyword>
<dbReference type="PANTHER" id="PTHR42718">
    <property type="entry name" value="MAJOR FACILITATOR SUPERFAMILY MULTIDRUG TRANSPORTER MFSC"/>
    <property type="match status" value="1"/>
</dbReference>
<feature type="transmembrane region" description="Helical" evidence="8">
    <location>
        <begin position="157"/>
        <end position="176"/>
    </location>
</feature>
<evidence type="ECO:0000256" key="4">
    <source>
        <dbReference type="ARBA" id="ARBA00022475"/>
    </source>
</evidence>
<keyword evidence="5 8" id="KW-0812">Transmembrane</keyword>
<evidence type="ECO:0000259" key="9">
    <source>
        <dbReference type="PROSITE" id="PS50850"/>
    </source>
</evidence>
<dbReference type="SUPFAM" id="SSF103473">
    <property type="entry name" value="MFS general substrate transporter"/>
    <property type="match status" value="1"/>
</dbReference>
<organism evidence="10 11">
    <name type="scientific">Bradyrhizobium barranii</name>
    <dbReference type="NCBI Taxonomy" id="2992140"/>
    <lineage>
        <taxon>Bacteria</taxon>
        <taxon>Pseudomonadati</taxon>
        <taxon>Pseudomonadota</taxon>
        <taxon>Alphaproteobacteria</taxon>
        <taxon>Hyphomicrobiales</taxon>
        <taxon>Nitrobacteraceae</taxon>
        <taxon>Bradyrhizobium</taxon>
    </lineage>
</organism>
<dbReference type="InterPro" id="IPR011701">
    <property type="entry name" value="MFS"/>
</dbReference>
<evidence type="ECO:0000256" key="8">
    <source>
        <dbReference type="SAM" id="Phobius"/>
    </source>
</evidence>
<dbReference type="InterPro" id="IPR004638">
    <property type="entry name" value="EmrB-like"/>
</dbReference>
<dbReference type="CDD" id="cd17503">
    <property type="entry name" value="MFS_LmrB_MDR_like"/>
    <property type="match status" value="1"/>
</dbReference>
<feature type="transmembrane region" description="Helical" evidence="8">
    <location>
        <begin position="72"/>
        <end position="92"/>
    </location>
</feature>
<feature type="transmembrane region" description="Helical" evidence="8">
    <location>
        <begin position="125"/>
        <end position="150"/>
    </location>
</feature>
<evidence type="ECO:0000256" key="1">
    <source>
        <dbReference type="ARBA" id="ARBA00004651"/>
    </source>
</evidence>
<evidence type="ECO:0000256" key="7">
    <source>
        <dbReference type="ARBA" id="ARBA00023136"/>
    </source>
</evidence>
<feature type="transmembrane region" description="Helical" evidence="8">
    <location>
        <begin position="99"/>
        <end position="119"/>
    </location>
</feature>
<dbReference type="EMBL" id="CP088100">
    <property type="protein sequence ID" value="UFW86324.1"/>
    <property type="molecule type" value="Genomic_DNA"/>
</dbReference>
<feature type="transmembrane region" description="Helical" evidence="8">
    <location>
        <begin position="32"/>
        <end position="52"/>
    </location>
</feature>
<dbReference type="PANTHER" id="PTHR42718:SF9">
    <property type="entry name" value="MAJOR FACILITATOR SUPERFAMILY MULTIDRUG TRANSPORTER MFSC"/>
    <property type="match status" value="1"/>
</dbReference>
<feature type="transmembrane region" description="Helical" evidence="8">
    <location>
        <begin position="252"/>
        <end position="271"/>
    </location>
</feature>
<keyword evidence="11" id="KW-1185">Reference proteome</keyword>
<feature type="transmembrane region" description="Helical" evidence="8">
    <location>
        <begin position="355"/>
        <end position="374"/>
    </location>
</feature>
<dbReference type="PROSITE" id="PS50850">
    <property type="entry name" value="MFS"/>
    <property type="match status" value="1"/>
</dbReference>
<dbReference type="InterPro" id="IPR036259">
    <property type="entry name" value="MFS_trans_sf"/>
</dbReference>
<dbReference type="NCBIfam" id="TIGR00711">
    <property type="entry name" value="efflux_EmrB"/>
    <property type="match status" value="1"/>
</dbReference>
<evidence type="ECO:0000313" key="10">
    <source>
        <dbReference type="EMBL" id="UFW86324.1"/>
    </source>
</evidence>
<dbReference type="Gene3D" id="1.20.1250.20">
    <property type="entry name" value="MFS general substrate transporter like domains"/>
    <property type="match status" value="1"/>
</dbReference>
<reference evidence="10" key="1">
    <citation type="submission" date="2021-11" db="EMBL/GenBank/DDBJ databases">
        <title>Australian commercial rhizobial inoculants.</title>
        <authorList>
            <person name="Kohlmeier M.G."/>
            <person name="O'Hara G.W."/>
            <person name="Colombi E."/>
            <person name="Ramsay J.P."/>
            <person name="Terpolilli J."/>
        </authorList>
    </citation>
    <scope>NUCLEOTIDE SEQUENCE</scope>
    <source>
        <strain evidence="10">CC829</strain>
    </source>
</reference>
<dbReference type="InterPro" id="IPR020846">
    <property type="entry name" value="MFS_dom"/>
</dbReference>
<dbReference type="Pfam" id="PF07690">
    <property type="entry name" value="MFS_1"/>
    <property type="match status" value="1"/>
</dbReference>
<sequence length="538" mass="57452">MSTLQPTADAASAASIPAPAAPATPAVSAKTWIAVIGATLGAFMAVLNIQIVNASLADIQGAIGAGIDDGGWISTSYLIAEIVVIPLSGWLAQVFSIRIYLLTNAVLFLVLSAACALAQDLPQMIVLRAVQGFTGGVLIPMAFTLIITLLPRAKQPVGLALFALSATFAPAIGPTIGGYLTENFGWQYIFYVNLVPGAIMVGMLWYALDAKPMKLALLREGDWAGIITMAIGLSALQTVLEEGNKDDWFGSPFIVKLSVIAAAALTAFLIIELTAKKPLLNLRLLVRRNFGFGMLANFLLGVALYGSVFILPQYLARIQGYNAEQIGMVLAWTGLPQLVLIPLVPRLMQKFDARIIIGVGFVLFAASNFLNIYMTNDYAADQLLWPNVVRAIGQALVMAPLSAVATAGIEAENAGSASGLFNMMRNLGGAVGIALLQTLLTKREQYHSNVLMQSVSVFEQATRTRLEQLTQYFINHGVLDRADAAHRAYVAIGHTVQKQAYIFAFSDTFYLLGMALIVALIAVFFLKKPGQTSAGGAH</sequence>
<feature type="transmembrane region" description="Helical" evidence="8">
    <location>
        <begin position="292"/>
        <end position="314"/>
    </location>
</feature>
<evidence type="ECO:0000256" key="2">
    <source>
        <dbReference type="ARBA" id="ARBA00008537"/>
    </source>
</evidence>
<feature type="transmembrane region" description="Helical" evidence="8">
    <location>
        <begin position="326"/>
        <end position="343"/>
    </location>
</feature>
<dbReference type="RefSeq" id="WP_063985664.1">
    <property type="nucleotide sequence ID" value="NZ_CP088100.1"/>
</dbReference>
<gene>
    <name evidence="10" type="ORF">BjapCC829_41670</name>
</gene>
<proteinExistence type="inferred from homology"/>
<keyword evidence="7 8" id="KW-0472">Membrane</keyword>
<keyword evidence="3" id="KW-0813">Transport</keyword>
<dbReference type="Proteomes" id="UP001430990">
    <property type="component" value="Chromosome"/>
</dbReference>
<feature type="transmembrane region" description="Helical" evidence="8">
    <location>
        <begin position="220"/>
        <end position="240"/>
    </location>
</feature>
<name>A0ABY3QK15_9BRAD</name>
<keyword evidence="6 8" id="KW-1133">Transmembrane helix</keyword>
<evidence type="ECO:0000256" key="3">
    <source>
        <dbReference type="ARBA" id="ARBA00022448"/>
    </source>
</evidence>
<feature type="transmembrane region" description="Helical" evidence="8">
    <location>
        <begin position="188"/>
        <end position="208"/>
    </location>
</feature>
<feature type="domain" description="Major facilitator superfamily (MFS) profile" evidence="9">
    <location>
        <begin position="34"/>
        <end position="531"/>
    </location>
</feature>
<comment type="similarity">
    <text evidence="2">Belongs to the major facilitator superfamily. EmrB family.</text>
</comment>
<feature type="transmembrane region" description="Helical" evidence="8">
    <location>
        <begin position="508"/>
        <end position="526"/>
    </location>
</feature>
<accession>A0ABY3QK15</accession>
<comment type="subcellular location">
    <subcellularLocation>
        <location evidence="1">Cell membrane</location>
        <topology evidence="1">Multi-pass membrane protein</topology>
    </subcellularLocation>
</comment>
<dbReference type="Gene3D" id="1.20.1720.10">
    <property type="entry name" value="Multidrug resistance protein D"/>
    <property type="match status" value="1"/>
</dbReference>
<evidence type="ECO:0000313" key="11">
    <source>
        <dbReference type="Proteomes" id="UP001430990"/>
    </source>
</evidence>